<gene>
    <name evidence="1" type="ORF">FHU36_000723</name>
</gene>
<comment type="caution">
    <text evidence="1">The sequence shown here is derived from an EMBL/GenBank/DDBJ whole genome shotgun (WGS) entry which is preliminary data.</text>
</comment>
<dbReference type="AlphaFoldDB" id="A0A7X0BWI1"/>
<proteinExistence type="predicted"/>
<accession>A0A7X0BWI1</accession>
<dbReference type="Proteomes" id="UP000583800">
    <property type="component" value="Unassembled WGS sequence"/>
</dbReference>
<evidence type="ECO:0000313" key="2">
    <source>
        <dbReference type="Proteomes" id="UP000583800"/>
    </source>
</evidence>
<reference evidence="1 2" key="1">
    <citation type="submission" date="2020-08" db="EMBL/GenBank/DDBJ databases">
        <title>Sequencing the genomes of 1000 actinobacteria strains.</title>
        <authorList>
            <person name="Klenk H.-P."/>
        </authorList>
    </citation>
    <scope>NUCLEOTIDE SEQUENCE [LARGE SCALE GENOMIC DNA]</scope>
    <source>
        <strain evidence="1 2">DSM 45913</strain>
    </source>
</reference>
<protein>
    <submittedName>
        <fullName evidence="1">Uncharacterized protein</fullName>
    </submittedName>
</protein>
<name>A0A7X0BWI1_9ACTN</name>
<keyword evidence="2" id="KW-1185">Reference proteome</keyword>
<evidence type="ECO:0000313" key="1">
    <source>
        <dbReference type="EMBL" id="MBB6344214.1"/>
    </source>
</evidence>
<sequence>MLHLTGSLAFSSARKLGKRPFSIGAYTDMTRFSVRLANLHPGSLDPAAKGRLPGYS</sequence>
<organism evidence="1 2">
    <name type="scientific">Nonomuraea muscovyensis</name>
    <dbReference type="NCBI Taxonomy" id="1124761"/>
    <lineage>
        <taxon>Bacteria</taxon>
        <taxon>Bacillati</taxon>
        <taxon>Actinomycetota</taxon>
        <taxon>Actinomycetes</taxon>
        <taxon>Streptosporangiales</taxon>
        <taxon>Streptosporangiaceae</taxon>
        <taxon>Nonomuraea</taxon>
    </lineage>
</organism>
<dbReference type="EMBL" id="JACHJB010000001">
    <property type="protein sequence ID" value="MBB6344214.1"/>
    <property type="molecule type" value="Genomic_DNA"/>
</dbReference>